<dbReference type="Proteomes" id="UP000033514">
    <property type="component" value="Unassembled WGS sequence"/>
</dbReference>
<protein>
    <submittedName>
        <fullName evidence="1">Uncharacterized protein</fullName>
    </submittedName>
</protein>
<keyword evidence="2" id="KW-1185">Reference proteome</keyword>
<reference evidence="1 2" key="1">
    <citation type="submission" date="2015-03" db="EMBL/GenBank/DDBJ databases">
        <authorList>
            <person name="Hassan Y.I."/>
            <person name="Lepp D."/>
            <person name="Zhou T."/>
        </authorList>
    </citation>
    <scope>NUCLEOTIDE SEQUENCE [LARGE SCALE GENOMIC DNA]</scope>
    <source>
        <strain evidence="1 2">GH2-10</strain>
    </source>
</reference>
<comment type="caution">
    <text evidence="1">The sequence shown here is derived from an EMBL/GenBank/DDBJ whole genome shotgun (WGS) entry which is preliminary data.</text>
</comment>
<dbReference type="AlphaFoldDB" id="A0A0F5L968"/>
<dbReference type="OrthoDB" id="8127415at2"/>
<organism evidence="1 2">
    <name type="scientific">Devosia soli</name>
    <dbReference type="NCBI Taxonomy" id="361041"/>
    <lineage>
        <taxon>Bacteria</taxon>
        <taxon>Pseudomonadati</taxon>
        <taxon>Pseudomonadota</taxon>
        <taxon>Alphaproteobacteria</taxon>
        <taxon>Hyphomicrobiales</taxon>
        <taxon>Devosiaceae</taxon>
        <taxon>Devosia</taxon>
    </lineage>
</organism>
<sequence>MTSKLIIAHLSHDLQQKKSFVTFLWSDDMTKRLGLEVPYGTSIEDIEAEARRAIAVFTDELNASELLPLA</sequence>
<evidence type="ECO:0000313" key="1">
    <source>
        <dbReference type="EMBL" id="KKB78800.1"/>
    </source>
</evidence>
<accession>A0A0F5L968</accession>
<name>A0A0F5L968_9HYPH</name>
<dbReference type="STRING" id="361041.VW35_09870"/>
<gene>
    <name evidence="1" type="ORF">VW35_09870</name>
</gene>
<proteinExistence type="predicted"/>
<dbReference type="RefSeq" id="WP_046142877.1">
    <property type="nucleotide sequence ID" value="NZ_LAJG01000021.1"/>
</dbReference>
<dbReference type="EMBL" id="LAJG01000021">
    <property type="protein sequence ID" value="KKB78800.1"/>
    <property type="molecule type" value="Genomic_DNA"/>
</dbReference>
<dbReference type="PATRIC" id="fig|361041.3.peg.1331"/>
<evidence type="ECO:0000313" key="2">
    <source>
        <dbReference type="Proteomes" id="UP000033514"/>
    </source>
</evidence>